<dbReference type="GO" id="GO:0003725">
    <property type="term" value="F:double-stranded RNA binding"/>
    <property type="evidence" value="ECO:0007669"/>
    <property type="project" value="InterPro"/>
</dbReference>
<evidence type="ECO:0000256" key="4">
    <source>
        <dbReference type="SAM" id="MobiDB-lite"/>
    </source>
</evidence>
<dbReference type="FunFam" id="3.30.160.20:FF:000036">
    <property type="entry name" value="Double-stranded RNA-binding protein 2"/>
    <property type="match status" value="2"/>
</dbReference>
<dbReference type="Proteomes" id="UP000027138">
    <property type="component" value="Unassembled WGS sequence"/>
</dbReference>
<evidence type="ECO:0000313" key="6">
    <source>
        <dbReference type="EMBL" id="KDP44047.1"/>
    </source>
</evidence>
<dbReference type="SMART" id="SM00358">
    <property type="entry name" value="DSRM"/>
    <property type="match status" value="2"/>
</dbReference>
<keyword evidence="1" id="KW-0677">Repeat</keyword>
<dbReference type="PROSITE" id="PS50137">
    <property type="entry name" value="DS_RBD"/>
    <property type="match status" value="2"/>
</dbReference>
<proteinExistence type="predicted"/>
<dbReference type="CDD" id="cd19908">
    <property type="entry name" value="DSRM_AtDRB-like_rpt2"/>
    <property type="match status" value="1"/>
</dbReference>
<sequence>MYKNQLQELAQRSCFNLPSYTCIREGPDHAPRFKATVNFNGETFESPHYCSTLRQAEHSAAEVALNSLSNRGPSHSLAARILDETGVYKNLLQEIAQRVGAPLPQYTTFRSGLGHQPVFTGTVELAGITFTGEPAKNKKQAEKNAAMAAWSSLKQLAKEDASSSSEPENSDELEQITIARALLNYRLKEKMAMASSPNSPIPFSKKFQMHSPRPTSPQSAPVTSSKILPLICPKTTQRNRPTSTTAVDRHVQPRPTSTAANDRTVPARHSPPLDLWATHPQKFPAAGAAPYVPIRQYVAHCHGMAQPVRIRTVEPVFAAPPCQQPSLPPQVMRGLPQQPPPVTIRPTSLVYAASPAVRKDLMNVRNDNVSVWKEDSPAVQKDHQVVQKEDCMGVQKHHPVVQKEDYMIIQKDNPVAQKENSQAVQKDQLGVQKEDSQAVEKEDPLNITKGEDKTTAITAAMPNKLPAQTEESGKTAIDDKLQESESIQSLEQLKI</sequence>
<feature type="region of interest" description="Disordered" evidence="4">
    <location>
        <begin position="418"/>
        <end position="495"/>
    </location>
</feature>
<dbReference type="SUPFAM" id="SSF54768">
    <property type="entry name" value="dsRNA-binding domain-like"/>
    <property type="match status" value="2"/>
</dbReference>
<protein>
    <recommendedName>
        <fullName evidence="5">DRBM domain-containing protein</fullName>
    </recommendedName>
</protein>
<name>A0A067L6J3_JATCU</name>
<gene>
    <name evidence="6" type="ORF">JCGZ_05514</name>
</gene>
<dbReference type="KEGG" id="jcu:105628088"/>
<evidence type="ECO:0000259" key="5">
    <source>
        <dbReference type="PROSITE" id="PS50137"/>
    </source>
</evidence>
<feature type="compositionally biased region" description="Polar residues" evidence="4">
    <location>
        <begin position="484"/>
        <end position="495"/>
    </location>
</feature>
<dbReference type="InterPro" id="IPR044451">
    <property type="entry name" value="AtDRB-like_DSRM_2"/>
</dbReference>
<evidence type="ECO:0000256" key="1">
    <source>
        <dbReference type="ARBA" id="ARBA00022737"/>
    </source>
</evidence>
<organism evidence="6 7">
    <name type="scientific">Jatropha curcas</name>
    <name type="common">Barbados nut</name>
    <dbReference type="NCBI Taxonomy" id="180498"/>
    <lineage>
        <taxon>Eukaryota</taxon>
        <taxon>Viridiplantae</taxon>
        <taxon>Streptophyta</taxon>
        <taxon>Embryophyta</taxon>
        <taxon>Tracheophyta</taxon>
        <taxon>Spermatophyta</taxon>
        <taxon>Magnoliopsida</taxon>
        <taxon>eudicotyledons</taxon>
        <taxon>Gunneridae</taxon>
        <taxon>Pentapetalae</taxon>
        <taxon>rosids</taxon>
        <taxon>fabids</taxon>
        <taxon>Malpighiales</taxon>
        <taxon>Euphorbiaceae</taxon>
        <taxon>Crotonoideae</taxon>
        <taxon>Jatropheae</taxon>
        <taxon>Jatropha</taxon>
    </lineage>
</organism>
<keyword evidence="7" id="KW-1185">Reference proteome</keyword>
<dbReference type="InterPro" id="IPR044450">
    <property type="entry name" value="AtDRB-like_DSRM_1"/>
</dbReference>
<dbReference type="Pfam" id="PF00035">
    <property type="entry name" value="dsrm"/>
    <property type="match status" value="2"/>
</dbReference>
<feature type="domain" description="DRBM" evidence="5">
    <location>
        <begin position="87"/>
        <end position="155"/>
    </location>
</feature>
<accession>A0A067L6J3</accession>
<feature type="compositionally biased region" description="Polar residues" evidence="4">
    <location>
        <begin position="216"/>
        <end position="226"/>
    </location>
</feature>
<dbReference type="OrthoDB" id="5988181at2759"/>
<feature type="region of interest" description="Disordered" evidence="4">
    <location>
        <begin position="195"/>
        <end position="267"/>
    </location>
</feature>
<dbReference type="PANTHER" id="PTHR46031:SF26">
    <property type="entry name" value="DOUBLE-STRANDED RNA-BINDING PROTEIN 2"/>
    <property type="match status" value="1"/>
</dbReference>
<feature type="compositionally biased region" description="Basic and acidic residues" evidence="4">
    <location>
        <begin position="471"/>
        <end position="483"/>
    </location>
</feature>
<evidence type="ECO:0000256" key="3">
    <source>
        <dbReference type="PROSITE-ProRule" id="PRU00266"/>
    </source>
</evidence>
<evidence type="ECO:0000256" key="2">
    <source>
        <dbReference type="ARBA" id="ARBA00022884"/>
    </source>
</evidence>
<feature type="compositionally biased region" description="Basic and acidic residues" evidence="4">
    <location>
        <begin position="432"/>
        <end position="454"/>
    </location>
</feature>
<dbReference type="STRING" id="180498.A0A067L6J3"/>
<dbReference type="AlphaFoldDB" id="A0A067L6J3"/>
<dbReference type="Gene3D" id="3.30.160.20">
    <property type="match status" value="2"/>
</dbReference>
<reference evidence="6 7" key="1">
    <citation type="journal article" date="2014" name="PLoS ONE">
        <title>Global Analysis of Gene Expression Profiles in Physic Nut (Jatropha curcas L.) Seedlings Exposed to Salt Stress.</title>
        <authorList>
            <person name="Zhang L."/>
            <person name="Zhang C."/>
            <person name="Wu P."/>
            <person name="Chen Y."/>
            <person name="Li M."/>
            <person name="Jiang H."/>
            <person name="Wu G."/>
        </authorList>
    </citation>
    <scope>NUCLEOTIDE SEQUENCE [LARGE SCALE GENOMIC DNA]</scope>
    <source>
        <strain evidence="7">cv. GZQX0401</strain>
        <tissue evidence="6">Young leaves</tissue>
    </source>
</reference>
<evidence type="ECO:0000313" key="7">
    <source>
        <dbReference type="Proteomes" id="UP000027138"/>
    </source>
</evidence>
<dbReference type="CDD" id="cd19907">
    <property type="entry name" value="DSRM_AtDRB-like_rpt1"/>
    <property type="match status" value="1"/>
</dbReference>
<feature type="domain" description="DRBM" evidence="5">
    <location>
        <begin position="1"/>
        <end position="70"/>
    </location>
</feature>
<dbReference type="PANTHER" id="PTHR46031">
    <property type="match status" value="1"/>
</dbReference>
<dbReference type="InterPro" id="IPR014720">
    <property type="entry name" value="dsRBD_dom"/>
</dbReference>
<dbReference type="EMBL" id="KK914256">
    <property type="protein sequence ID" value="KDP44047.1"/>
    <property type="molecule type" value="Genomic_DNA"/>
</dbReference>
<keyword evidence="2 3" id="KW-0694">RNA-binding</keyword>
<feature type="compositionally biased region" description="Polar residues" evidence="4">
    <location>
        <begin position="234"/>
        <end position="246"/>
    </location>
</feature>